<sequence>MTVQDVVEIDICYNDYFIEVFTIEYGDLESLIQSLKNDKQKSFVLSNKTFFKKDLNSVSIVDHGLGFIFIDVND</sequence>
<name>A0A0U4P7R8_9LACT</name>
<proteinExistence type="predicted"/>
<accession>A0A0U4P7R8</accession>
<dbReference type="GeneID" id="92866523"/>
<evidence type="ECO:0000313" key="2">
    <source>
        <dbReference type="Proteomes" id="UP000067698"/>
    </source>
</evidence>
<protein>
    <submittedName>
        <fullName evidence="1">Uncharacterized protein</fullName>
    </submittedName>
</protein>
<dbReference type="OrthoDB" id="2339631at2"/>
<dbReference type="EMBL" id="CP014162">
    <property type="protein sequence ID" value="AMB97276.1"/>
    <property type="molecule type" value="Genomic_DNA"/>
</dbReference>
<dbReference type="KEGG" id="aui:APT62_00425"/>
<dbReference type="KEGG" id="aui:APT62_01645"/>
<dbReference type="RefSeq" id="WP_026465862.1">
    <property type="nucleotide sequence ID" value="NZ_CP013988.1"/>
</dbReference>
<dbReference type="Proteomes" id="UP000067698">
    <property type="component" value="Chromosome"/>
</dbReference>
<gene>
    <name evidence="1" type="ORF">AWM74_03040</name>
</gene>
<evidence type="ECO:0000313" key="1">
    <source>
        <dbReference type="EMBL" id="AMB97276.1"/>
    </source>
</evidence>
<organism evidence="1 2">
    <name type="scientific">Aerococcus urinaeequi</name>
    <dbReference type="NCBI Taxonomy" id="51665"/>
    <lineage>
        <taxon>Bacteria</taxon>
        <taxon>Bacillati</taxon>
        <taxon>Bacillota</taxon>
        <taxon>Bacilli</taxon>
        <taxon>Lactobacillales</taxon>
        <taxon>Aerococcaceae</taxon>
        <taxon>Aerococcus</taxon>
    </lineage>
</organism>
<reference evidence="2" key="2">
    <citation type="submission" date="2016-01" db="EMBL/GenBank/DDBJ databases">
        <title>Six Aerococcus type strain genome sequencing and assembly using PacBio and Illumina Hiseq.</title>
        <authorList>
            <person name="Carkaci D."/>
            <person name="Dargis R."/>
            <person name="Nielsen X.C."/>
            <person name="Skovgaard O."/>
            <person name="Fuursted K."/>
            <person name="Christensen J.J."/>
        </authorList>
    </citation>
    <scope>NUCLEOTIDE SEQUENCE [LARGE SCALE GENOMIC DNA]</scope>
    <source>
        <strain evidence="2">CCUG28094</strain>
    </source>
</reference>
<reference evidence="1 2" key="1">
    <citation type="journal article" date="2016" name="Genome Announc.">
        <title>Complete Genome Sequences of Aerococcus christensenii CCUG 28831T, Aerococcus sanguinicola CCUG 43001T, Aerococcus urinae CCUG 36881T, Aerococcus urinaeequi CCUG 28094T, Aerococcus urinaehominis CCUG 42038 BT, and Aerococcus viridans CCUG 4311T.</title>
        <authorList>
            <person name="Carkaci D."/>
            <person name="Dargis R."/>
            <person name="Nielsen X.C."/>
            <person name="Skovgaard O."/>
            <person name="Fuursted K."/>
            <person name="Christensen J.J."/>
        </authorList>
    </citation>
    <scope>NUCLEOTIDE SEQUENCE [LARGE SCALE GENOMIC DNA]</scope>
    <source>
        <strain evidence="1 2">CCUG28094</strain>
    </source>
</reference>
<dbReference type="AlphaFoldDB" id="A0A0U4P7R8"/>